<organism evidence="8 9">
    <name type="scientific">Algoriphagus hitonicola</name>
    <dbReference type="NCBI Taxonomy" id="435880"/>
    <lineage>
        <taxon>Bacteria</taxon>
        <taxon>Pseudomonadati</taxon>
        <taxon>Bacteroidota</taxon>
        <taxon>Cytophagia</taxon>
        <taxon>Cytophagales</taxon>
        <taxon>Cyclobacteriaceae</taxon>
        <taxon>Algoriphagus</taxon>
    </lineage>
</organism>
<keyword evidence="6" id="KW-0464">Manganese</keyword>
<accession>A0A1I2NXP9</accession>
<dbReference type="PANTHER" id="PTHR34990">
    <property type="entry name" value="UDP-2,3-DIACYLGLUCOSAMINE HYDROLASE-RELATED"/>
    <property type="match status" value="1"/>
</dbReference>
<dbReference type="Pfam" id="PF00149">
    <property type="entry name" value="Metallophos"/>
    <property type="match status" value="1"/>
</dbReference>
<dbReference type="EMBL" id="FOPC01000001">
    <property type="protein sequence ID" value="SFG08594.1"/>
    <property type="molecule type" value="Genomic_DNA"/>
</dbReference>
<dbReference type="Gene3D" id="3.60.21.10">
    <property type="match status" value="1"/>
</dbReference>
<feature type="domain" description="Calcineurin-like phosphoesterase" evidence="7">
    <location>
        <begin position="15"/>
        <end position="219"/>
    </location>
</feature>
<keyword evidence="3" id="KW-0479">Metal-binding</keyword>
<dbReference type="AlphaFoldDB" id="A0A1I2NXP9"/>
<dbReference type="PANTHER" id="PTHR34990:SF1">
    <property type="entry name" value="UDP-2,3-DIACYLGLUCOSAMINE HYDROLASE"/>
    <property type="match status" value="1"/>
</dbReference>
<keyword evidence="4 8" id="KW-0378">Hydrolase</keyword>
<keyword evidence="5" id="KW-0472">Membrane</keyword>
<evidence type="ECO:0000313" key="9">
    <source>
        <dbReference type="Proteomes" id="UP000199642"/>
    </source>
</evidence>
<evidence type="ECO:0000256" key="2">
    <source>
        <dbReference type="ARBA" id="ARBA00022519"/>
    </source>
</evidence>
<dbReference type="InterPro" id="IPR043461">
    <property type="entry name" value="LpxH-like"/>
</dbReference>
<dbReference type="GO" id="GO:0046872">
    <property type="term" value="F:metal ion binding"/>
    <property type="evidence" value="ECO:0007669"/>
    <property type="project" value="UniProtKB-KW"/>
</dbReference>
<dbReference type="InterPro" id="IPR029052">
    <property type="entry name" value="Metallo-depent_PP-like"/>
</dbReference>
<dbReference type="STRING" id="435880.SAMN04487988_101357"/>
<dbReference type="GO" id="GO:0009245">
    <property type="term" value="P:lipid A biosynthetic process"/>
    <property type="evidence" value="ECO:0007669"/>
    <property type="project" value="TreeGrafter"/>
</dbReference>
<proteinExistence type="predicted"/>
<evidence type="ECO:0000259" key="7">
    <source>
        <dbReference type="Pfam" id="PF00149"/>
    </source>
</evidence>
<protein>
    <submittedName>
        <fullName evidence="8">UDP-2,3-diacylglucosamine hydrolase</fullName>
    </submittedName>
</protein>
<dbReference type="GO" id="GO:0016020">
    <property type="term" value="C:membrane"/>
    <property type="evidence" value="ECO:0007669"/>
    <property type="project" value="GOC"/>
</dbReference>
<dbReference type="SUPFAM" id="SSF56300">
    <property type="entry name" value="Metallo-dependent phosphatases"/>
    <property type="match status" value="1"/>
</dbReference>
<dbReference type="CDD" id="cd07398">
    <property type="entry name" value="MPP_YbbF-LpxH"/>
    <property type="match status" value="1"/>
</dbReference>
<name>A0A1I2NXP9_9BACT</name>
<evidence type="ECO:0000256" key="4">
    <source>
        <dbReference type="ARBA" id="ARBA00022801"/>
    </source>
</evidence>
<evidence type="ECO:0000313" key="8">
    <source>
        <dbReference type="EMBL" id="SFG08594.1"/>
    </source>
</evidence>
<evidence type="ECO:0000256" key="1">
    <source>
        <dbReference type="ARBA" id="ARBA00022475"/>
    </source>
</evidence>
<keyword evidence="1" id="KW-1003">Cell membrane</keyword>
<sequence>MATDPHNFPLNGKKLFFASDFHLGAPNPEESKIREQKIIRWLDEIQHEAAAIFLVGDIFDFWFEYREVIPKGFVPFISKIHELRSKQIPILFFTGNHDLWMKDYFTQELEIPIYHHPIELIIENKRILVGHGDGLGPGDSSYKFLKKVFTNPFAQWAFRWVHPDLGIRLAKAWSGKSRITNIKKGEGRFLGEDEWLWQYCKDLEEKTHHDFYIFGHRHLPLEIPVSERSTYFNLGEWVSQCTFLEFDGEQAKLKTFEE</sequence>
<evidence type="ECO:0000256" key="6">
    <source>
        <dbReference type="ARBA" id="ARBA00023211"/>
    </source>
</evidence>
<evidence type="ECO:0000256" key="3">
    <source>
        <dbReference type="ARBA" id="ARBA00022723"/>
    </source>
</evidence>
<evidence type="ECO:0000256" key="5">
    <source>
        <dbReference type="ARBA" id="ARBA00023136"/>
    </source>
</evidence>
<dbReference type="Proteomes" id="UP000199642">
    <property type="component" value="Unassembled WGS sequence"/>
</dbReference>
<dbReference type="RefSeq" id="WP_092788523.1">
    <property type="nucleotide sequence ID" value="NZ_FOPC01000001.1"/>
</dbReference>
<gene>
    <name evidence="8" type="ORF">SAMN04487988_101357</name>
</gene>
<dbReference type="OrthoDB" id="9802481at2"/>
<reference evidence="9" key="1">
    <citation type="submission" date="2016-10" db="EMBL/GenBank/DDBJ databases">
        <authorList>
            <person name="Varghese N."/>
            <person name="Submissions S."/>
        </authorList>
    </citation>
    <scope>NUCLEOTIDE SEQUENCE [LARGE SCALE GENOMIC DNA]</scope>
    <source>
        <strain evidence="9">DSM 19315</strain>
    </source>
</reference>
<dbReference type="GO" id="GO:0008758">
    <property type="term" value="F:UDP-2,3-diacylglucosamine hydrolase activity"/>
    <property type="evidence" value="ECO:0007669"/>
    <property type="project" value="TreeGrafter"/>
</dbReference>
<keyword evidence="9" id="KW-1185">Reference proteome</keyword>
<keyword evidence="2" id="KW-0997">Cell inner membrane</keyword>
<dbReference type="InterPro" id="IPR004843">
    <property type="entry name" value="Calcineurin-like_PHP"/>
</dbReference>